<dbReference type="Gene3D" id="3.10.105.10">
    <property type="entry name" value="Dipeptide-binding Protein, Domain 3"/>
    <property type="match status" value="1"/>
</dbReference>
<reference evidence="5 6" key="1">
    <citation type="submission" date="2023-08" db="EMBL/GenBank/DDBJ databases">
        <title>Microbacterium sp. nov., isolated from a waste landfill.</title>
        <authorList>
            <person name="Wen W."/>
        </authorList>
    </citation>
    <scope>NUCLEOTIDE SEQUENCE [LARGE SCALE GENOMIC DNA]</scope>
    <source>
        <strain evidence="5 6">ASV81</strain>
    </source>
</reference>
<sequence length="528" mass="55480">MMRRKVSRIGTRGIALAATAIVTGLVLSACSGGSVPASTPASSASAKIKDGGTLTIGLAGTSIGSVDPSLSQTLVSSSILSTLCEPLYRESVDGKLQPALAASAPKFNSDSSSATVTLRDGLKFTDGTPIDAAAVKFTYDRNKTMKGSQRAGDLSSVTAMTVVDPKTVKIDFAGPTTPAAFSDVFTGRSGYPVSPTAVQKMGDAFGTAPVCAGGFVLKTQTTDTVRIERDPGKNFYDEKSLHLDAIEFKVVADPSVRFTNLQSGQFNVIQQLSPKDIAALKGNSDLSLISYPGRGFVNLSMNTKTLSDPLVRRALVESIDRKVISDTVYASLFPPTCSFMNEKSPLSSPEAQACITYDPKAAKADLKKAGAKTPVPVVLEFSSSTEFSQIATLVQAMGKETGFDIQLKPTDTTTNTADTKAGKNDLSIGQWTGVADPAGNIQLDPGAFLNQRGYDNPKMNALVDQLRKTADPTKQKALYGQVQTLINEDLPLMYLVRTAVIHGAGKSVAGVQYGPTGGIYAMRAGLTS</sequence>
<evidence type="ECO:0000313" key="6">
    <source>
        <dbReference type="Proteomes" id="UP001230289"/>
    </source>
</evidence>
<dbReference type="PROSITE" id="PS01040">
    <property type="entry name" value="SBP_BACTERIAL_5"/>
    <property type="match status" value="1"/>
</dbReference>
<keyword evidence="3" id="KW-0732">Signal</keyword>
<dbReference type="SUPFAM" id="SSF53850">
    <property type="entry name" value="Periplasmic binding protein-like II"/>
    <property type="match status" value="1"/>
</dbReference>
<dbReference type="Pfam" id="PF00496">
    <property type="entry name" value="SBP_bac_5"/>
    <property type="match status" value="1"/>
</dbReference>
<name>A0ABU0XJC2_9MICO</name>
<dbReference type="Proteomes" id="UP001230289">
    <property type="component" value="Unassembled WGS sequence"/>
</dbReference>
<feature type="domain" description="Solute-binding protein family 5" evidence="4">
    <location>
        <begin position="95"/>
        <end position="438"/>
    </location>
</feature>
<dbReference type="InterPro" id="IPR023765">
    <property type="entry name" value="SBP_5_CS"/>
</dbReference>
<keyword evidence="6" id="KW-1185">Reference proteome</keyword>
<comment type="similarity">
    <text evidence="2">Belongs to the bacterial solute-binding protein 5 family.</text>
</comment>
<dbReference type="InterPro" id="IPR039424">
    <property type="entry name" value="SBP_5"/>
</dbReference>
<evidence type="ECO:0000256" key="3">
    <source>
        <dbReference type="ARBA" id="ARBA00022729"/>
    </source>
</evidence>
<gene>
    <name evidence="5" type="ORF">RBR11_12305</name>
</gene>
<dbReference type="PANTHER" id="PTHR30290">
    <property type="entry name" value="PERIPLASMIC BINDING COMPONENT OF ABC TRANSPORTER"/>
    <property type="match status" value="1"/>
</dbReference>
<evidence type="ECO:0000313" key="5">
    <source>
        <dbReference type="EMBL" id="MDQ4214698.1"/>
    </source>
</evidence>
<evidence type="ECO:0000259" key="4">
    <source>
        <dbReference type="Pfam" id="PF00496"/>
    </source>
</evidence>
<organism evidence="5 6">
    <name type="scientific">Microbacterium capsulatum</name>
    <dbReference type="NCBI Taxonomy" id="3041921"/>
    <lineage>
        <taxon>Bacteria</taxon>
        <taxon>Bacillati</taxon>
        <taxon>Actinomycetota</taxon>
        <taxon>Actinomycetes</taxon>
        <taxon>Micrococcales</taxon>
        <taxon>Microbacteriaceae</taxon>
        <taxon>Microbacterium</taxon>
    </lineage>
</organism>
<dbReference type="RefSeq" id="WP_308489640.1">
    <property type="nucleotide sequence ID" value="NZ_JAVFCB010000006.1"/>
</dbReference>
<proteinExistence type="inferred from homology"/>
<accession>A0ABU0XJC2</accession>
<comment type="subcellular location">
    <subcellularLocation>
        <location evidence="1">Cell membrane</location>
        <topology evidence="1">Lipid-anchor</topology>
    </subcellularLocation>
</comment>
<dbReference type="EMBL" id="JAVFCB010000006">
    <property type="protein sequence ID" value="MDQ4214698.1"/>
    <property type="molecule type" value="Genomic_DNA"/>
</dbReference>
<evidence type="ECO:0000256" key="2">
    <source>
        <dbReference type="ARBA" id="ARBA00005695"/>
    </source>
</evidence>
<dbReference type="InterPro" id="IPR030678">
    <property type="entry name" value="Peptide/Ni-bd"/>
</dbReference>
<dbReference type="PIRSF" id="PIRSF002741">
    <property type="entry name" value="MppA"/>
    <property type="match status" value="1"/>
</dbReference>
<dbReference type="Gene3D" id="3.90.76.10">
    <property type="entry name" value="Dipeptide-binding Protein, Domain 1"/>
    <property type="match status" value="1"/>
</dbReference>
<dbReference type="InterPro" id="IPR000914">
    <property type="entry name" value="SBP_5_dom"/>
</dbReference>
<dbReference type="PROSITE" id="PS51257">
    <property type="entry name" value="PROKAR_LIPOPROTEIN"/>
    <property type="match status" value="1"/>
</dbReference>
<comment type="caution">
    <text evidence="5">The sequence shown here is derived from an EMBL/GenBank/DDBJ whole genome shotgun (WGS) entry which is preliminary data.</text>
</comment>
<evidence type="ECO:0000256" key="1">
    <source>
        <dbReference type="ARBA" id="ARBA00004193"/>
    </source>
</evidence>
<dbReference type="PANTHER" id="PTHR30290:SF38">
    <property type="entry name" value="D,D-DIPEPTIDE-BINDING PERIPLASMIC PROTEIN DDPA-RELATED"/>
    <property type="match status" value="1"/>
</dbReference>
<protein>
    <submittedName>
        <fullName evidence="5">ABC transporter substrate-binding protein</fullName>
    </submittedName>
</protein>
<dbReference type="Gene3D" id="3.40.190.10">
    <property type="entry name" value="Periplasmic binding protein-like II"/>
    <property type="match status" value="1"/>
</dbReference>